<comment type="caution">
    <text evidence="2">The sequence shown here is derived from an EMBL/GenBank/DDBJ whole genome shotgun (WGS) entry which is preliminary data.</text>
</comment>
<protein>
    <recommendedName>
        <fullName evidence="1">DUF397 domain-containing protein</fullName>
    </recommendedName>
</protein>
<dbReference type="EMBL" id="BAABDD010000020">
    <property type="protein sequence ID" value="GAA3755118.1"/>
    <property type="molecule type" value="Genomic_DNA"/>
</dbReference>
<dbReference type="Proteomes" id="UP001500908">
    <property type="component" value="Unassembled WGS sequence"/>
</dbReference>
<evidence type="ECO:0000259" key="1">
    <source>
        <dbReference type="Pfam" id="PF04149"/>
    </source>
</evidence>
<dbReference type="RefSeq" id="WP_344973818.1">
    <property type="nucleotide sequence ID" value="NZ_BAABDD010000020.1"/>
</dbReference>
<proteinExistence type="predicted"/>
<accession>A0ABP7G4U1</accession>
<evidence type="ECO:0000313" key="2">
    <source>
        <dbReference type="EMBL" id="GAA3755118.1"/>
    </source>
</evidence>
<evidence type="ECO:0000313" key="3">
    <source>
        <dbReference type="Proteomes" id="UP001500908"/>
    </source>
</evidence>
<feature type="domain" description="DUF397" evidence="1">
    <location>
        <begin position="4"/>
        <end position="54"/>
    </location>
</feature>
<dbReference type="InterPro" id="IPR007278">
    <property type="entry name" value="DUF397"/>
</dbReference>
<reference evidence="3" key="1">
    <citation type="journal article" date="2019" name="Int. J. Syst. Evol. Microbiol.">
        <title>The Global Catalogue of Microorganisms (GCM) 10K type strain sequencing project: providing services to taxonomists for standard genome sequencing and annotation.</title>
        <authorList>
            <consortium name="The Broad Institute Genomics Platform"/>
            <consortium name="The Broad Institute Genome Sequencing Center for Infectious Disease"/>
            <person name="Wu L."/>
            <person name="Ma J."/>
        </authorList>
    </citation>
    <scope>NUCLEOTIDE SEQUENCE [LARGE SCALE GENOMIC DNA]</scope>
    <source>
        <strain evidence="3">JCM 17137</strain>
    </source>
</reference>
<dbReference type="Pfam" id="PF04149">
    <property type="entry name" value="DUF397"/>
    <property type="match status" value="1"/>
</dbReference>
<keyword evidence="3" id="KW-1185">Reference proteome</keyword>
<name>A0ABP7G4U1_9ACTN</name>
<sequence length="58" mass="6807">MDNNWHKSSYTTAENVNCVECRTDGSLVQVRDTQNRQLGHLSVPPQEWRAFLVEIERF</sequence>
<organism evidence="2 3">
    <name type="scientific">Salinactinospora qingdaonensis</name>
    <dbReference type="NCBI Taxonomy" id="702744"/>
    <lineage>
        <taxon>Bacteria</taxon>
        <taxon>Bacillati</taxon>
        <taxon>Actinomycetota</taxon>
        <taxon>Actinomycetes</taxon>
        <taxon>Streptosporangiales</taxon>
        <taxon>Nocardiopsidaceae</taxon>
        <taxon>Salinactinospora</taxon>
    </lineage>
</organism>
<gene>
    <name evidence="2" type="ORF">GCM10022402_37240</name>
</gene>